<dbReference type="Pfam" id="PF12611">
    <property type="entry name" value="Flagellar_put"/>
    <property type="match status" value="1"/>
</dbReference>
<protein>
    <submittedName>
        <fullName evidence="2">TIGR02530 family flagellar biosynthesis protein</fullName>
    </submittedName>
</protein>
<keyword evidence="3" id="KW-1185">Reference proteome</keyword>
<dbReference type="EMBL" id="JBFMIA010000003">
    <property type="protein sequence ID" value="MEW9501300.1"/>
    <property type="molecule type" value="Genomic_DNA"/>
</dbReference>
<dbReference type="RefSeq" id="WP_367778781.1">
    <property type="nucleotide sequence ID" value="NZ_JBFMIA010000003.1"/>
</dbReference>
<accession>A0ABV3Q1R9</accession>
<dbReference type="Proteomes" id="UP001556040">
    <property type="component" value="Unassembled WGS sequence"/>
</dbReference>
<evidence type="ECO:0000313" key="3">
    <source>
        <dbReference type="Proteomes" id="UP001556040"/>
    </source>
</evidence>
<keyword evidence="2" id="KW-0282">Flagellum</keyword>
<organism evidence="2 3">
    <name type="scientific">Jeotgalibacillus marinus</name>
    <dbReference type="NCBI Taxonomy" id="86667"/>
    <lineage>
        <taxon>Bacteria</taxon>
        <taxon>Bacillati</taxon>
        <taxon>Bacillota</taxon>
        <taxon>Bacilli</taxon>
        <taxon>Bacillales</taxon>
        <taxon>Caryophanaceae</taxon>
        <taxon>Jeotgalibacillus</taxon>
    </lineage>
</organism>
<proteinExistence type="predicted"/>
<comment type="caution">
    <text evidence="2">The sequence shown here is derived from an EMBL/GenBank/DDBJ whole genome shotgun (WGS) entry which is preliminary data.</text>
</comment>
<keyword evidence="2" id="KW-0969">Cilium</keyword>
<name>A0ABV3Q1R9_9BACL</name>
<feature type="region of interest" description="Disordered" evidence="1">
    <location>
        <begin position="1"/>
        <end position="25"/>
    </location>
</feature>
<keyword evidence="2" id="KW-0966">Cell projection</keyword>
<dbReference type="InterPro" id="IPR013367">
    <property type="entry name" value="Flagellar_put"/>
</dbReference>
<dbReference type="NCBIfam" id="TIGR02530">
    <property type="entry name" value="flg_new"/>
    <property type="match status" value="1"/>
</dbReference>
<reference evidence="2 3" key="1">
    <citation type="journal article" date="1979" name="Int. J. Syst. Evol. Microbiol.">
        <title>Bacillus globisporus subsp. marinus subsp. nov.</title>
        <authorList>
            <person name="Liu H."/>
        </authorList>
    </citation>
    <scope>NUCLEOTIDE SEQUENCE [LARGE SCALE GENOMIC DNA]</scope>
    <source>
        <strain evidence="2 3">DSM 1297</strain>
    </source>
</reference>
<evidence type="ECO:0000256" key="1">
    <source>
        <dbReference type="SAM" id="MobiDB-lite"/>
    </source>
</evidence>
<evidence type="ECO:0000313" key="2">
    <source>
        <dbReference type="EMBL" id="MEW9501300.1"/>
    </source>
</evidence>
<gene>
    <name evidence="2" type="ORF">AB1471_05740</name>
</gene>
<sequence length="126" mass="14053">MEPIRFTPIPSQPITPKGKQLNPTSSKRFADELQGVLAKSDQLKISKHANDRLMQRNIDITDAQWQRVEEKVNEAKLKGINDSLVLLNDAALIVSVKKQTVITAMGMADINNQIFTDIDGTIILKD</sequence>